<dbReference type="EMBL" id="JAFJMO010000016">
    <property type="protein sequence ID" value="KAJ8253726.1"/>
    <property type="molecule type" value="Genomic_DNA"/>
</dbReference>
<dbReference type="Pfam" id="PF04548">
    <property type="entry name" value="AIG1"/>
    <property type="match status" value="2"/>
</dbReference>
<sequence>MDTGGLSGHVGKTQHLPELRIVLVGSEVCRKSSAGNTILGKQEFAPGIKTLEGKMVQAIIDGRQVTMVHTPGWVCYFPVEDSPELLKDQILCSVSLCPPGPHAFLLIINLDSSFQEKHRIAVQEHLELLGKTVWRHTILLFTFGDTFRGMTIKQHIEGEGQALQMLIEKCGSRYHVLSNKNSSEVSQDSELLEMIEKMVAGNGGCHFQMEREFLKDIEEKKRITEERAKQRVRKVWKDRETLRDLLRGGTSCPSALRVVLLGWVAGGKSSTGNTILGREEFGVRRRTAQCEKKQGEVNGRQVTVVDTPGWWKFIPGELTPDWIKDDVAKSLTLCHPGPHAILLVIPADTSFKEEQRKIIRDNMKHLGERVWGHTLVIFTWGESLGNHTIEQHIEREGQALQWLIEKCGNRYHVLSNKEREDNMQVTELLEKIEELLAGRIVLPLKTETQSEVMEEIDEKDRETLGVDLSTEKQKVTELMKIFDEQWIRREDLLEKLYLDCRERGNILPPADFLKNLEKEWSRIDLNLKKMIQEYTTPPNKAGRMGTPHYGGDILCASRSLVEAVGSEEEGRTLMEAASKTYAQQWIEREDAAFEKEWGRKEIGMFCQFRRMIQDMTSLPMRGAASMGEGPNLCAETSSEPDTSHLARACIKVCDWMSEKHHGNSAAASGYETSSEISNTEASDITERDQGQEHCGTADA</sequence>
<feature type="domain" description="AIG1-type G" evidence="5">
    <location>
        <begin position="253"/>
        <end position="453"/>
    </location>
</feature>
<dbReference type="OrthoDB" id="9982588at2759"/>
<evidence type="ECO:0000259" key="5">
    <source>
        <dbReference type="PROSITE" id="PS51720"/>
    </source>
</evidence>
<keyword evidence="7" id="KW-1185">Reference proteome</keyword>
<proteinExistence type="inferred from homology"/>
<evidence type="ECO:0000313" key="7">
    <source>
        <dbReference type="Proteomes" id="UP001152803"/>
    </source>
</evidence>
<comment type="caution">
    <text evidence="6">The sequence shown here is derived from an EMBL/GenBank/DDBJ whole genome shotgun (WGS) entry which is preliminary data.</text>
</comment>
<name>A0A9Q1CZB3_CONCO</name>
<evidence type="ECO:0000313" key="6">
    <source>
        <dbReference type="EMBL" id="KAJ8253726.1"/>
    </source>
</evidence>
<comment type="similarity">
    <text evidence="1">Belongs to the TRAFAC class TrmE-Era-EngA-EngB-Septin-like GTPase superfamily. AIG1/Toc34/Toc159-like paraseptin GTPase family. IAN subfamily.</text>
</comment>
<keyword evidence="2" id="KW-0547">Nucleotide-binding</keyword>
<feature type="compositionally biased region" description="Polar residues" evidence="4">
    <location>
        <begin position="670"/>
        <end position="682"/>
    </location>
</feature>
<dbReference type="PANTHER" id="PTHR10903:SF107">
    <property type="entry name" value="GTPASE IMAP FAMILY MEMBER 4-LIKE-RELATED"/>
    <property type="match status" value="1"/>
</dbReference>
<evidence type="ECO:0000256" key="2">
    <source>
        <dbReference type="ARBA" id="ARBA00022741"/>
    </source>
</evidence>
<dbReference type="InterPro" id="IPR027417">
    <property type="entry name" value="P-loop_NTPase"/>
</dbReference>
<feature type="region of interest" description="Disordered" evidence="4">
    <location>
        <begin position="664"/>
        <end position="699"/>
    </location>
</feature>
<feature type="domain" description="AIG1-type G" evidence="5">
    <location>
        <begin position="16"/>
        <end position="216"/>
    </location>
</feature>
<reference evidence="6" key="1">
    <citation type="journal article" date="2023" name="Science">
        <title>Genome structures resolve the early diversification of teleost fishes.</title>
        <authorList>
            <person name="Parey E."/>
            <person name="Louis A."/>
            <person name="Montfort J."/>
            <person name="Bouchez O."/>
            <person name="Roques C."/>
            <person name="Iampietro C."/>
            <person name="Lluch J."/>
            <person name="Castinel A."/>
            <person name="Donnadieu C."/>
            <person name="Desvignes T."/>
            <person name="Floi Bucao C."/>
            <person name="Jouanno E."/>
            <person name="Wen M."/>
            <person name="Mejri S."/>
            <person name="Dirks R."/>
            <person name="Jansen H."/>
            <person name="Henkel C."/>
            <person name="Chen W.J."/>
            <person name="Zahm M."/>
            <person name="Cabau C."/>
            <person name="Klopp C."/>
            <person name="Thompson A.W."/>
            <person name="Robinson-Rechavi M."/>
            <person name="Braasch I."/>
            <person name="Lecointre G."/>
            <person name="Bobe J."/>
            <person name="Postlethwait J.H."/>
            <person name="Berthelot C."/>
            <person name="Roest Crollius H."/>
            <person name="Guiguen Y."/>
        </authorList>
    </citation>
    <scope>NUCLEOTIDE SEQUENCE</scope>
    <source>
        <strain evidence="6">Concon-B</strain>
    </source>
</reference>
<keyword evidence="3" id="KW-0342">GTP-binding</keyword>
<dbReference type="PROSITE" id="PS51720">
    <property type="entry name" value="G_AIG1"/>
    <property type="match status" value="2"/>
</dbReference>
<dbReference type="Proteomes" id="UP001152803">
    <property type="component" value="Unassembled WGS sequence"/>
</dbReference>
<accession>A0A9Q1CZB3</accession>
<evidence type="ECO:0000256" key="3">
    <source>
        <dbReference type="ARBA" id="ARBA00023134"/>
    </source>
</evidence>
<dbReference type="PANTHER" id="PTHR10903">
    <property type="entry name" value="GTPASE, IMAP FAMILY MEMBER-RELATED"/>
    <property type="match status" value="1"/>
</dbReference>
<dbReference type="GO" id="GO:0005525">
    <property type="term" value="F:GTP binding"/>
    <property type="evidence" value="ECO:0007669"/>
    <property type="project" value="UniProtKB-KW"/>
</dbReference>
<dbReference type="SUPFAM" id="SSF52540">
    <property type="entry name" value="P-loop containing nucleoside triphosphate hydrolases"/>
    <property type="match status" value="2"/>
</dbReference>
<protein>
    <recommendedName>
        <fullName evidence="5">AIG1-type G domain-containing protein</fullName>
    </recommendedName>
</protein>
<dbReference type="FunFam" id="3.40.50.300:FF:001809">
    <property type="entry name" value="Si:ch1073-365p7.2"/>
    <property type="match status" value="2"/>
</dbReference>
<gene>
    <name evidence="6" type="ORF">COCON_G00203380</name>
</gene>
<organism evidence="6 7">
    <name type="scientific">Conger conger</name>
    <name type="common">Conger eel</name>
    <name type="synonym">Muraena conger</name>
    <dbReference type="NCBI Taxonomy" id="82655"/>
    <lineage>
        <taxon>Eukaryota</taxon>
        <taxon>Metazoa</taxon>
        <taxon>Chordata</taxon>
        <taxon>Craniata</taxon>
        <taxon>Vertebrata</taxon>
        <taxon>Euteleostomi</taxon>
        <taxon>Actinopterygii</taxon>
        <taxon>Neopterygii</taxon>
        <taxon>Teleostei</taxon>
        <taxon>Anguilliformes</taxon>
        <taxon>Congridae</taxon>
        <taxon>Conger</taxon>
    </lineage>
</organism>
<dbReference type="InterPro" id="IPR006703">
    <property type="entry name" value="G_AIG1"/>
</dbReference>
<dbReference type="InterPro" id="IPR045058">
    <property type="entry name" value="GIMA/IAN/Toc"/>
</dbReference>
<dbReference type="Gene3D" id="3.40.50.300">
    <property type="entry name" value="P-loop containing nucleotide triphosphate hydrolases"/>
    <property type="match status" value="2"/>
</dbReference>
<evidence type="ECO:0000256" key="1">
    <source>
        <dbReference type="ARBA" id="ARBA00008535"/>
    </source>
</evidence>
<evidence type="ECO:0000256" key="4">
    <source>
        <dbReference type="SAM" id="MobiDB-lite"/>
    </source>
</evidence>
<dbReference type="AlphaFoldDB" id="A0A9Q1CZB3"/>